<evidence type="ECO:0000259" key="3">
    <source>
        <dbReference type="Pfam" id="PF20568"/>
    </source>
</evidence>
<dbReference type="EMBL" id="CP121270">
    <property type="protein sequence ID" value="WFP25076.1"/>
    <property type="molecule type" value="Genomic_DNA"/>
</dbReference>
<keyword evidence="2" id="KW-0812">Transmembrane</keyword>
<name>A0AAX3T872_9ACTN</name>
<gene>
    <name evidence="4" type="ORF">P9A14_00650</name>
</gene>
<dbReference type="AlphaFoldDB" id="A0AAX3T872"/>
<feature type="compositionally biased region" description="Pro residues" evidence="1">
    <location>
        <begin position="377"/>
        <end position="397"/>
    </location>
</feature>
<sequence length="588" mass="58273">MTYPPGPPTHPSTPYGAIPPQPDGRRALTLVLSAVVVVLALVLAAGIVFVVKARDGDIYVPGLTLTAANDPGIDPFTDPVLVSGAGDLPANVALTGTAGAADLGGRAVNGTDAGLYAAGDTAACDTAALSNRLLADPPAARAWAGVYGIGTADIPHYLNTLTPVVLTTDTWVTNHSYTSGRAVPFQSVLQRGTAVYVDSAGVPRAMCSCGNPLAPPAAAPLGGYRLEGRTWEGYKSRSVTRIAYNNQNVTAVGKSTTIVPAQSVPAAPGTPVGDALQLLNFLTGQIFSQPLGGLLDLSRFPPPSGPLPTPAALNTPFEADTEEDAEHNGLIAPGDPAAAPALEERAAEHGGLPEGAPDSDSAAPDSAGPDSSESDSPVPPAAPDNPGPASDAPPPDASVPASDAPVPEAPGYEAPGPEAPEPGSEPGVPGAPAPEAPAEAPATPTSFSGSGEIIGSFRFDDAGLSVGCTTPGSSSAGTVTLSCTDGVTRSVAGSALQRTSVSGSTTSTGVWTLTLTAVGASKTVTVRSANWIVVPPAAPAPEPSAPGPLTTDPPAPDPSTHAAPPAGEAPDETTTTENSPPPEAPAGP</sequence>
<reference evidence="4" key="1">
    <citation type="submission" date="2023-04" db="EMBL/GenBank/DDBJ databases">
        <title>Complete genome sequence of a phthalic acid esters degrading bacterial strain.</title>
        <authorList>
            <person name="Weng L."/>
            <person name="Jia Y."/>
            <person name="Ren L."/>
        </authorList>
    </citation>
    <scope>NUCLEOTIDE SEQUENCE</scope>
    <source>
        <strain evidence="4">RL-LY01</strain>
    </source>
</reference>
<dbReference type="InterPro" id="IPR046704">
    <property type="entry name" value="DUF6777"/>
</dbReference>
<keyword evidence="2" id="KW-1133">Transmembrane helix</keyword>
<evidence type="ECO:0000313" key="5">
    <source>
        <dbReference type="Proteomes" id="UP001213504"/>
    </source>
</evidence>
<feature type="transmembrane region" description="Helical" evidence="2">
    <location>
        <begin position="27"/>
        <end position="51"/>
    </location>
</feature>
<feature type="compositionally biased region" description="Low complexity" evidence="1">
    <location>
        <begin position="436"/>
        <end position="454"/>
    </location>
</feature>
<keyword evidence="2" id="KW-0472">Membrane</keyword>
<protein>
    <recommendedName>
        <fullName evidence="3">DUF6777 domain-containing protein</fullName>
    </recommendedName>
</protein>
<dbReference type="Proteomes" id="UP001213504">
    <property type="component" value="Chromosome"/>
</dbReference>
<evidence type="ECO:0000256" key="2">
    <source>
        <dbReference type="SAM" id="Phobius"/>
    </source>
</evidence>
<organism evidence="4 5">
    <name type="scientific">Gordonia hongkongensis</name>
    <dbReference type="NCBI Taxonomy" id="1701090"/>
    <lineage>
        <taxon>Bacteria</taxon>
        <taxon>Bacillati</taxon>
        <taxon>Actinomycetota</taxon>
        <taxon>Actinomycetes</taxon>
        <taxon>Mycobacteriales</taxon>
        <taxon>Gordoniaceae</taxon>
        <taxon>Gordonia</taxon>
    </lineage>
</organism>
<accession>A0AAX3T872</accession>
<evidence type="ECO:0000256" key="1">
    <source>
        <dbReference type="SAM" id="MobiDB-lite"/>
    </source>
</evidence>
<dbReference type="RefSeq" id="WP_165629276.1">
    <property type="nucleotide sequence ID" value="NZ_CP121270.1"/>
</dbReference>
<dbReference type="Pfam" id="PF20568">
    <property type="entry name" value="DUF6777"/>
    <property type="match status" value="1"/>
</dbReference>
<feature type="region of interest" description="Disordered" evidence="1">
    <location>
        <begin position="349"/>
        <end position="454"/>
    </location>
</feature>
<evidence type="ECO:0000313" key="4">
    <source>
        <dbReference type="EMBL" id="WFP25076.1"/>
    </source>
</evidence>
<feature type="compositionally biased region" description="Low complexity" evidence="1">
    <location>
        <begin position="354"/>
        <end position="376"/>
    </location>
</feature>
<proteinExistence type="predicted"/>
<feature type="compositionally biased region" description="Pro residues" evidence="1">
    <location>
        <begin position="536"/>
        <end position="557"/>
    </location>
</feature>
<feature type="domain" description="DUF6777" evidence="3">
    <location>
        <begin position="106"/>
        <end position="251"/>
    </location>
</feature>
<feature type="compositionally biased region" description="Pro residues" evidence="1">
    <location>
        <begin position="579"/>
        <end position="588"/>
    </location>
</feature>
<feature type="compositionally biased region" description="Low complexity" evidence="1">
    <location>
        <begin position="398"/>
        <end position="428"/>
    </location>
</feature>
<feature type="region of interest" description="Disordered" evidence="1">
    <location>
        <begin position="535"/>
        <end position="588"/>
    </location>
</feature>
<feature type="region of interest" description="Disordered" evidence="1">
    <location>
        <begin position="1"/>
        <end position="20"/>
    </location>
</feature>